<proteinExistence type="predicted"/>
<keyword evidence="6" id="KW-1185">Reference proteome</keyword>
<dbReference type="EMBL" id="BONW01000003">
    <property type="protein sequence ID" value="GIG86148.1"/>
    <property type="molecule type" value="Genomic_DNA"/>
</dbReference>
<feature type="compositionally biased region" description="Basic and acidic residues" evidence="1">
    <location>
        <begin position="35"/>
        <end position="56"/>
    </location>
</feature>
<dbReference type="InterPro" id="IPR056411">
    <property type="entry name" value="CysS_C"/>
</dbReference>
<feature type="compositionally biased region" description="Polar residues" evidence="1">
    <location>
        <begin position="311"/>
        <end position="331"/>
    </location>
</feature>
<evidence type="ECO:0000313" key="6">
    <source>
        <dbReference type="Proteomes" id="UP000646749"/>
    </source>
</evidence>
<dbReference type="Pfam" id="PF23493">
    <property type="entry name" value="CysS_C"/>
    <property type="match status" value="1"/>
</dbReference>
<feature type="region of interest" description="Disordered" evidence="1">
    <location>
        <begin position="1"/>
        <end position="73"/>
    </location>
</feature>
<evidence type="ECO:0000313" key="5">
    <source>
        <dbReference type="EMBL" id="GIG86148.1"/>
    </source>
</evidence>
<feature type="region of interest" description="Disordered" evidence="1">
    <location>
        <begin position="289"/>
        <end position="340"/>
    </location>
</feature>
<evidence type="ECO:0000259" key="3">
    <source>
        <dbReference type="Pfam" id="PF23493"/>
    </source>
</evidence>
<dbReference type="RefSeq" id="WP_203864800.1">
    <property type="nucleotide sequence ID" value="NZ_BONW01000003.1"/>
</dbReference>
<accession>A0ABQ4DUN2</accession>
<keyword evidence="2" id="KW-1133">Transmembrane helix</keyword>
<evidence type="ECO:0000256" key="2">
    <source>
        <dbReference type="SAM" id="Phobius"/>
    </source>
</evidence>
<protein>
    <recommendedName>
        <fullName evidence="7">DUF308 domain-containing protein</fullName>
    </recommendedName>
</protein>
<reference evidence="5 6" key="1">
    <citation type="submission" date="2021-01" db="EMBL/GenBank/DDBJ databases">
        <title>Whole genome shotgun sequence of Plantactinospora endophytica NBRC 110450.</title>
        <authorList>
            <person name="Komaki H."/>
            <person name="Tamura T."/>
        </authorList>
    </citation>
    <scope>NUCLEOTIDE SEQUENCE [LARGE SCALE GENOMIC DNA]</scope>
    <source>
        <strain evidence="5 6">NBRC 110450</strain>
    </source>
</reference>
<keyword evidence="2" id="KW-0472">Membrane</keyword>
<feature type="transmembrane region" description="Helical" evidence="2">
    <location>
        <begin position="87"/>
        <end position="112"/>
    </location>
</feature>
<organism evidence="5 6">
    <name type="scientific">Plantactinospora endophytica</name>
    <dbReference type="NCBI Taxonomy" id="673535"/>
    <lineage>
        <taxon>Bacteria</taxon>
        <taxon>Bacillati</taxon>
        <taxon>Actinomycetota</taxon>
        <taxon>Actinomycetes</taxon>
        <taxon>Micromonosporales</taxon>
        <taxon>Micromonosporaceae</taxon>
        <taxon>Plantactinospora</taxon>
    </lineage>
</organism>
<comment type="caution">
    <text evidence="5">The sequence shown here is derived from an EMBL/GenBank/DDBJ whole genome shotgun (WGS) entry which is preliminary data.</text>
</comment>
<sequence length="340" mass="35350">MTAADPTPPDRTRPPTPDATGSATSGAARHGTPGDSRHATSGDSRHGTSGDSRHATSGDSRGGTSGDSRAAASGAPTVVAEPASHVALVWLLAPVLGAALFWLVQASAGWIASLRWIPMRGPFKLIDAVDEPWATGGALLLGTLGGLLVAGIAAAERLAVTVAGDGVTLVRGDATRRVDRTEITGAFWDSKRLVLLGRAAEELARERTGLPADRLGAAFEAHGYRWYADGDPYGADFRRWTDRDPALPAGANGLLKARQRALDKGDKPDLAELRAELLRLGVVVREEGKRQHWRRTRPVGTAGNGPDDESSGASTGESPGASTGRTPNTSDGRVEGGDRG</sequence>
<dbReference type="Pfam" id="PF23494">
    <property type="entry name" value="bPH_10"/>
    <property type="match status" value="1"/>
</dbReference>
<feature type="domain" description="YqeB PH" evidence="4">
    <location>
        <begin position="77"/>
        <end position="226"/>
    </location>
</feature>
<name>A0ABQ4DUN2_9ACTN</name>
<evidence type="ECO:0000259" key="4">
    <source>
        <dbReference type="Pfam" id="PF23494"/>
    </source>
</evidence>
<dbReference type="Proteomes" id="UP000646749">
    <property type="component" value="Unassembled WGS sequence"/>
</dbReference>
<dbReference type="InterPro" id="IPR057798">
    <property type="entry name" value="PH_YqeB"/>
</dbReference>
<keyword evidence="2" id="KW-0812">Transmembrane</keyword>
<feature type="domain" description="Cysteinyl-tRNA ligase anticodon binding" evidence="3">
    <location>
        <begin position="244"/>
        <end position="294"/>
    </location>
</feature>
<gene>
    <name evidence="5" type="ORF">Pen02_10840</name>
</gene>
<evidence type="ECO:0008006" key="7">
    <source>
        <dbReference type="Google" id="ProtNLM"/>
    </source>
</evidence>
<feature type="transmembrane region" description="Helical" evidence="2">
    <location>
        <begin position="133"/>
        <end position="155"/>
    </location>
</feature>
<evidence type="ECO:0000256" key="1">
    <source>
        <dbReference type="SAM" id="MobiDB-lite"/>
    </source>
</evidence>